<dbReference type="HOGENOM" id="CLU_2452576_0_0_5"/>
<organism evidence="1 2">
    <name type="scientific">Limimaricola hongkongensis DSM 17492</name>
    <dbReference type="NCBI Taxonomy" id="1122180"/>
    <lineage>
        <taxon>Bacteria</taxon>
        <taxon>Pseudomonadati</taxon>
        <taxon>Pseudomonadota</taxon>
        <taxon>Alphaproteobacteria</taxon>
        <taxon>Rhodobacterales</taxon>
        <taxon>Paracoccaceae</taxon>
        <taxon>Limimaricola</taxon>
    </lineage>
</organism>
<dbReference type="eggNOG" id="ENOG5033HEX">
    <property type="taxonomic scope" value="Bacteria"/>
</dbReference>
<dbReference type="EC" id="1.1.1.100" evidence="1"/>
<sequence length="86" mass="10069">MKTRHTLIERLDEVGHKIDAAERALKDRAEWTHGNVLTQKELLARYAVIKRRLNSEIEDLEAHGHHVTALEASLREWWLSMNLSMK</sequence>
<dbReference type="AlphaFoldDB" id="A0A017H9R5"/>
<dbReference type="OrthoDB" id="7867935at2"/>
<protein>
    <submittedName>
        <fullName evidence="1">3-ketoacyl-(Acyl-carrier-protein) reductase</fullName>
        <ecNumber evidence="1">1.1.1.100</ecNumber>
    </submittedName>
</protein>
<name>A0A017H9R5_9RHOB</name>
<keyword evidence="1" id="KW-0560">Oxidoreductase</keyword>
<evidence type="ECO:0000313" key="1">
    <source>
        <dbReference type="EMBL" id="EYD70903.1"/>
    </source>
</evidence>
<comment type="caution">
    <text evidence="1">The sequence shown here is derived from an EMBL/GenBank/DDBJ whole genome shotgun (WGS) entry which is preliminary data.</text>
</comment>
<dbReference type="PATRIC" id="fig|1122180.6.peg.2531"/>
<dbReference type="EMBL" id="APGJ01000007">
    <property type="protein sequence ID" value="EYD70903.1"/>
    <property type="molecule type" value="Genomic_DNA"/>
</dbReference>
<gene>
    <name evidence="1" type="ORF">Lokhon_02547</name>
</gene>
<dbReference type="STRING" id="1122180.Lokhon_02547"/>
<dbReference type="Proteomes" id="UP000025047">
    <property type="component" value="Unassembled WGS sequence"/>
</dbReference>
<dbReference type="GO" id="GO:0004316">
    <property type="term" value="F:3-oxoacyl-[acyl-carrier-protein] reductase (NADPH) activity"/>
    <property type="evidence" value="ECO:0007669"/>
    <property type="project" value="UniProtKB-EC"/>
</dbReference>
<proteinExistence type="predicted"/>
<reference evidence="1 2" key="1">
    <citation type="submission" date="2013-03" db="EMBL/GenBank/DDBJ databases">
        <authorList>
            <person name="Fiebig A."/>
            <person name="Goeker M."/>
            <person name="Klenk H.-P.P."/>
        </authorList>
    </citation>
    <scope>NUCLEOTIDE SEQUENCE [LARGE SCALE GENOMIC DNA]</scope>
    <source>
        <strain evidence="1 2">DSM 17492</strain>
    </source>
</reference>
<keyword evidence="2" id="KW-1185">Reference proteome</keyword>
<dbReference type="RefSeq" id="WP_017926998.1">
    <property type="nucleotide sequence ID" value="NZ_KB822995.1"/>
</dbReference>
<evidence type="ECO:0000313" key="2">
    <source>
        <dbReference type="Proteomes" id="UP000025047"/>
    </source>
</evidence>
<accession>A0A017H9R5</accession>